<proteinExistence type="predicted"/>
<dbReference type="PANTHER" id="PTHR24007">
    <property type="entry name" value="BRCA1-ASSOCIATED PROTEIN"/>
    <property type="match status" value="1"/>
</dbReference>
<gene>
    <name evidence="7" type="ORF">BABINDRAFT_32137</name>
</gene>
<keyword evidence="8" id="KW-1185">Reference proteome</keyword>
<dbReference type="InterPro" id="IPR047243">
    <property type="entry name" value="RING-H2_BRAP2"/>
</dbReference>
<reference evidence="8" key="1">
    <citation type="submission" date="2016-05" db="EMBL/GenBank/DDBJ databases">
        <title>Comparative genomics of biotechnologically important yeasts.</title>
        <authorList>
            <consortium name="DOE Joint Genome Institute"/>
            <person name="Riley R."/>
            <person name="Haridas S."/>
            <person name="Wolfe K.H."/>
            <person name="Lopes M.R."/>
            <person name="Hittinger C.T."/>
            <person name="Goker M."/>
            <person name="Salamov A."/>
            <person name="Wisecaver J."/>
            <person name="Long T.M."/>
            <person name="Aerts A.L."/>
            <person name="Barry K."/>
            <person name="Choi C."/>
            <person name="Clum A."/>
            <person name="Coughlan A.Y."/>
            <person name="Deshpande S."/>
            <person name="Douglass A.P."/>
            <person name="Hanson S.J."/>
            <person name="Klenk H.-P."/>
            <person name="Labutti K."/>
            <person name="Lapidus A."/>
            <person name="Lindquist E."/>
            <person name="Lipzen A."/>
            <person name="Meier-Kolthoff J.P."/>
            <person name="Ohm R.A."/>
            <person name="Otillar R.P."/>
            <person name="Pangilinan J."/>
            <person name="Peng Y."/>
            <person name="Rokas A."/>
            <person name="Rosa C.A."/>
            <person name="Scheuner C."/>
            <person name="Sibirny A.A."/>
            <person name="Slot J.C."/>
            <person name="Stielow J.B."/>
            <person name="Sun H."/>
            <person name="Kurtzman C.P."/>
            <person name="Blackwell M."/>
            <person name="Grigoriev I.V."/>
            <person name="Jeffries T.W."/>
        </authorList>
    </citation>
    <scope>NUCLEOTIDE SEQUENCE [LARGE SCALE GENOMIC DNA]</scope>
    <source>
        <strain evidence="8">NRRL Y-12698</strain>
    </source>
</reference>
<dbReference type="RefSeq" id="XP_018986882.1">
    <property type="nucleotide sequence ID" value="XM_019131574.1"/>
</dbReference>
<evidence type="ECO:0000259" key="5">
    <source>
        <dbReference type="PROSITE" id="PS50089"/>
    </source>
</evidence>
<keyword evidence="2 4" id="KW-0863">Zinc-finger</keyword>
<evidence type="ECO:0008006" key="9">
    <source>
        <dbReference type="Google" id="ProtNLM"/>
    </source>
</evidence>
<dbReference type="InterPro" id="IPR013083">
    <property type="entry name" value="Znf_RING/FYVE/PHD"/>
</dbReference>
<dbReference type="GO" id="GO:0016567">
    <property type="term" value="P:protein ubiquitination"/>
    <property type="evidence" value="ECO:0007669"/>
    <property type="project" value="TreeGrafter"/>
</dbReference>
<protein>
    <recommendedName>
        <fullName evidence="9">RING-type domain-containing protein</fullName>
    </recommendedName>
</protein>
<dbReference type="STRING" id="984486.A0A1E3QVA3"/>
<evidence type="ECO:0000256" key="2">
    <source>
        <dbReference type="ARBA" id="ARBA00022771"/>
    </source>
</evidence>
<dbReference type="GO" id="GO:0061630">
    <property type="term" value="F:ubiquitin protein ligase activity"/>
    <property type="evidence" value="ECO:0007669"/>
    <property type="project" value="TreeGrafter"/>
</dbReference>
<evidence type="ECO:0000256" key="1">
    <source>
        <dbReference type="ARBA" id="ARBA00022723"/>
    </source>
</evidence>
<sequence length="536" mass="60101">MNSSLEPLRAEFLGEGTIKLFREWDFEDVDEFASDLGVFQAGDQDGTDGEGTVISIIAIPSYFTATDILGYVGQDAVAAVSYFRVIRSVTPNRQMVLMKFTKPEDASKFVAQYDGKPFNSMEPETCHVIVVNSITFSTGEEEGKAANSRSGKNLIQPLTLQDILQKKPPPPPTPTLKELPTCPVCLERMDSALTGLMTIPCQHTFHCQCLSKWKDDSCPVCRYSNMKSNFIQTKQKLVSAKQSSSSSSSSSQAPSTDACSETGCSETQHLWICLICGNIACGRYNKGHAVTHFAATGHCFAMDMQTQRVWDYAGDKYVHRLITNQSDGKLVELGPSRAGKVRHDIETLDADYSKAAIDEDVLSSKIEAVGLEYSQLLISQLESQREYYEDKLAQSADINHQMGQHISRLEGGNRQLQDKLDDLAAKFQLFEVLIPQYKDQIDLFKLEKRRLTENYKGVSHELAIERQLSEKLSEKIDHLTKVNTDLALEKEDLQEQVNDLMFFLESQEKLKDCGEDVREGTLVIQDKKLKKKTKKK</sequence>
<dbReference type="Pfam" id="PF02148">
    <property type="entry name" value="zf-UBP"/>
    <property type="match status" value="1"/>
</dbReference>
<dbReference type="InterPro" id="IPR001841">
    <property type="entry name" value="Znf_RING"/>
</dbReference>
<dbReference type="GeneID" id="30149427"/>
<dbReference type="EMBL" id="KV454427">
    <property type="protein sequence ID" value="ODQ81554.1"/>
    <property type="molecule type" value="Genomic_DNA"/>
</dbReference>
<dbReference type="GO" id="GO:0007265">
    <property type="term" value="P:Ras protein signal transduction"/>
    <property type="evidence" value="ECO:0007669"/>
    <property type="project" value="TreeGrafter"/>
</dbReference>
<dbReference type="CDD" id="cd16457">
    <property type="entry name" value="RING-H2_BRAP2"/>
    <property type="match status" value="1"/>
</dbReference>
<dbReference type="Gene3D" id="3.30.40.10">
    <property type="entry name" value="Zinc/RING finger domain, C3HC4 (zinc finger)"/>
    <property type="match status" value="2"/>
</dbReference>
<keyword evidence="3" id="KW-0862">Zinc</keyword>
<dbReference type="PROSITE" id="PS50271">
    <property type="entry name" value="ZF_UBP"/>
    <property type="match status" value="1"/>
</dbReference>
<dbReference type="SMART" id="SM00290">
    <property type="entry name" value="ZnF_UBP"/>
    <property type="match status" value="1"/>
</dbReference>
<dbReference type="PROSITE" id="PS50089">
    <property type="entry name" value="ZF_RING_2"/>
    <property type="match status" value="1"/>
</dbReference>
<dbReference type="InterPro" id="IPR011422">
    <property type="entry name" value="BRAP2/ETP1_RRM"/>
</dbReference>
<dbReference type="Pfam" id="PF13639">
    <property type="entry name" value="zf-RING_2"/>
    <property type="match status" value="1"/>
</dbReference>
<evidence type="ECO:0000259" key="6">
    <source>
        <dbReference type="PROSITE" id="PS50271"/>
    </source>
</evidence>
<keyword evidence="1" id="KW-0479">Metal-binding</keyword>
<feature type="domain" description="RING-type" evidence="5">
    <location>
        <begin position="182"/>
        <end position="222"/>
    </location>
</feature>
<dbReference type="InterPro" id="IPR001607">
    <property type="entry name" value="Znf_UBP"/>
</dbReference>
<dbReference type="Proteomes" id="UP000094336">
    <property type="component" value="Unassembled WGS sequence"/>
</dbReference>
<name>A0A1E3QVA3_9ASCO</name>
<evidence type="ECO:0000256" key="4">
    <source>
        <dbReference type="PROSITE-ProRule" id="PRU00502"/>
    </source>
</evidence>
<evidence type="ECO:0000313" key="8">
    <source>
        <dbReference type="Proteomes" id="UP000094336"/>
    </source>
</evidence>
<dbReference type="SMART" id="SM00184">
    <property type="entry name" value="RING"/>
    <property type="match status" value="1"/>
</dbReference>
<dbReference type="GO" id="GO:0008270">
    <property type="term" value="F:zinc ion binding"/>
    <property type="evidence" value="ECO:0007669"/>
    <property type="project" value="UniProtKB-KW"/>
</dbReference>
<feature type="domain" description="UBP-type" evidence="6">
    <location>
        <begin position="242"/>
        <end position="337"/>
    </location>
</feature>
<dbReference type="GO" id="GO:0045471">
    <property type="term" value="P:response to ethanol"/>
    <property type="evidence" value="ECO:0007669"/>
    <property type="project" value="EnsemblFungi"/>
</dbReference>
<dbReference type="GO" id="GO:0005737">
    <property type="term" value="C:cytoplasm"/>
    <property type="evidence" value="ECO:0007669"/>
    <property type="project" value="TreeGrafter"/>
</dbReference>
<evidence type="ECO:0000313" key="7">
    <source>
        <dbReference type="EMBL" id="ODQ81554.1"/>
    </source>
</evidence>
<evidence type="ECO:0000256" key="3">
    <source>
        <dbReference type="ARBA" id="ARBA00022833"/>
    </source>
</evidence>
<dbReference type="GO" id="GO:0008139">
    <property type="term" value="F:nuclear localization sequence binding"/>
    <property type="evidence" value="ECO:0007669"/>
    <property type="project" value="EnsemblFungi"/>
</dbReference>
<organism evidence="7 8">
    <name type="scientific">Babjeviella inositovora NRRL Y-12698</name>
    <dbReference type="NCBI Taxonomy" id="984486"/>
    <lineage>
        <taxon>Eukaryota</taxon>
        <taxon>Fungi</taxon>
        <taxon>Dikarya</taxon>
        <taxon>Ascomycota</taxon>
        <taxon>Saccharomycotina</taxon>
        <taxon>Pichiomycetes</taxon>
        <taxon>Serinales incertae sedis</taxon>
        <taxon>Babjeviella</taxon>
    </lineage>
</organism>
<dbReference type="SUPFAM" id="SSF57850">
    <property type="entry name" value="RING/U-box"/>
    <property type="match status" value="2"/>
</dbReference>
<dbReference type="GO" id="GO:0043130">
    <property type="term" value="F:ubiquitin binding"/>
    <property type="evidence" value="ECO:0007669"/>
    <property type="project" value="EnsemblFungi"/>
</dbReference>
<dbReference type="Pfam" id="PF07576">
    <property type="entry name" value="BRAP2"/>
    <property type="match status" value="1"/>
</dbReference>
<accession>A0A1E3QVA3</accession>
<dbReference type="PANTHER" id="PTHR24007:SF7">
    <property type="entry name" value="BRCA1-ASSOCIATED PROTEIN"/>
    <property type="match status" value="1"/>
</dbReference>
<dbReference type="OrthoDB" id="273556at2759"/>
<dbReference type="AlphaFoldDB" id="A0A1E3QVA3"/>